<name>A0A1J4MY97_9CRYT</name>
<dbReference type="RefSeq" id="XP_067069739.1">
    <property type="nucleotide sequence ID" value="XM_067214072.1"/>
</dbReference>
<dbReference type="OrthoDB" id="10284576at2759"/>
<keyword evidence="3" id="KW-1185">Reference proteome</keyword>
<evidence type="ECO:0000256" key="1">
    <source>
        <dbReference type="SAM" id="MobiDB-lite"/>
    </source>
</evidence>
<organism evidence="2 3">
    <name type="scientific">Cryptosporidium andersoni</name>
    <dbReference type="NCBI Taxonomy" id="117008"/>
    <lineage>
        <taxon>Eukaryota</taxon>
        <taxon>Sar</taxon>
        <taxon>Alveolata</taxon>
        <taxon>Apicomplexa</taxon>
        <taxon>Conoidasida</taxon>
        <taxon>Coccidia</taxon>
        <taxon>Eucoccidiorida</taxon>
        <taxon>Eimeriorina</taxon>
        <taxon>Cryptosporidiidae</taxon>
        <taxon>Cryptosporidium</taxon>
    </lineage>
</organism>
<dbReference type="GeneID" id="92368033"/>
<comment type="caution">
    <text evidence="2">The sequence shown here is derived from an EMBL/GenBank/DDBJ whole genome shotgun (WGS) entry which is preliminary data.</text>
</comment>
<dbReference type="EMBL" id="LRBS01000017">
    <property type="protein sequence ID" value="OII77893.1"/>
    <property type="molecule type" value="Genomic_DNA"/>
</dbReference>
<evidence type="ECO:0000313" key="3">
    <source>
        <dbReference type="Proteomes" id="UP000186804"/>
    </source>
</evidence>
<feature type="region of interest" description="Disordered" evidence="1">
    <location>
        <begin position="49"/>
        <end position="68"/>
    </location>
</feature>
<proteinExistence type="predicted"/>
<dbReference type="VEuPathDB" id="CryptoDB:cand_038490"/>
<feature type="compositionally biased region" description="Acidic residues" evidence="1">
    <location>
        <begin position="53"/>
        <end position="62"/>
    </location>
</feature>
<evidence type="ECO:0000313" key="2">
    <source>
        <dbReference type="EMBL" id="OII77893.1"/>
    </source>
</evidence>
<gene>
    <name evidence="2" type="ORF">cand_038490</name>
</gene>
<dbReference type="AlphaFoldDB" id="A0A1J4MY97"/>
<dbReference type="Proteomes" id="UP000186804">
    <property type="component" value="Unassembled WGS sequence"/>
</dbReference>
<protein>
    <submittedName>
        <fullName evidence="2">Uncharacterized protein</fullName>
    </submittedName>
</protein>
<sequence>MFSRKSNSKFIESIEYPTFENISNVNSDLDLLPQSAITNNIEEIKYCNSSSYSDEDSSDNEDNGYPKQNINIIWPSESEITDKRYKVEDRTSNQLNVCKLNSTDDIEIKTIVEYRQHIKPKYITQSEIAKIKTENLNKLLTSPEYIHKKKNEIEFYIVQVALLPGFASKRFNICNNLKLNLRLVNDTNNERLVYLHRLESEQTGTAKHFARKLCNIYNKRCFNNFIDSYSIKLICNDVIFLPVSILNEVRRTCKYSIYIEDNKGIVAVCNFELDIEKNKTSNTQLVIVGKEKIRSITRYPLYKFFSSNVVESLLDEYAIGYVDVRIHGVCSIARNEYNISAGISNNA</sequence>
<reference evidence="2 3" key="1">
    <citation type="submission" date="2016-10" db="EMBL/GenBank/DDBJ databases">
        <title>Reductive evolution of mitochondrial metabolism and differential evolution of invasion-related proteins in Cryptosporidium.</title>
        <authorList>
            <person name="Liu S."/>
            <person name="Roellig D.M."/>
            <person name="Guo Y."/>
            <person name="Li N."/>
            <person name="Frace M.A."/>
            <person name="Tang K."/>
            <person name="Zhang L."/>
            <person name="Feng Y."/>
            <person name="Xiao L."/>
        </authorList>
    </citation>
    <scope>NUCLEOTIDE SEQUENCE [LARGE SCALE GENOMIC DNA]</scope>
    <source>
        <strain evidence="2">30847</strain>
    </source>
</reference>
<accession>A0A1J4MY97</accession>